<organism evidence="2 3">
    <name type="scientific">Adineta steineri</name>
    <dbReference type="NCBI Taxonomy" id="433720"/>
    <lineage>
        <taxon>Eukaryota</taxon>
        <taxon>Metazoa</taxon>
        <taxon>Spiralia</taxon>
        <taxon>Gnathifera</taxon>
        <taxon>Rotifera</taxon>
        <taxon>Eurotatoria</taxon>
        <taxon>Bdelloidea</taxon>
        <taxon>Adinetida</taxon>
        <taxon>Adinetidae</taxon>
        <taxon>Adineta</taxon>
    </lineage>
</organism>
<dbReference type="Proteomes" id="UP000663881">
    <property type="component" value="Unassembled WGS sequence"/>
</dbReference>
<feature type="region of interest" description="Disordered" evidence="1">
    <location>
        <begin position="85"/>
        <end position="131"/>
    </location>
</feature>
<feature type="region of interest" description="Disordered" evidence="1">
    <location>
        <begin position="505"/>
        <end position="547"/>
    </location>
</feature>
<feature type="region of interest" description="Disordered" evidence="1">
    <location>
        <begin position="247"/>
        <end position="270"/>
    </location>
</feature>
<feature type="compositionally biased region" description="Polar residues" evidence="1">
    <location>
        <begin position="110"/>
        <end position="123"/>
    </location>
</feature>
<feature type="region of interest" description="Disordered" evidence="1">
    <location>
        <begin position="420"/>
        <end position="446"/>
    </location>
</feature>
<feature type="compositionally biased region" description="Polar residues" evidence="1">
    <location>
        <begin position="352"/>
        <end position="367"/>
    </location>
</feature>
<evidence type="ECO:0000256" key="1">
    <source>
        <dbReference type="SAM" id="MobiDB-lite"/>
    </source>
</evidence>
<accession>A0A819Q6R7</accession>
<dbReference type="AlphaFoldDB" id="A0A819Q6R7"/>
<feature type="compositionally biased region" description="Polar residues" evidence="1">
    <location>
        <begin position="525"/>
        <end position="537"/>
    </location>
</feature>
<reference evidence="2" key="1">
    <citation type="submission" date="2021-02" db="EMBL/GenBank/DDBJ databases">
        <authorList>
            <person name="Nowell W R."/>
        </authorList>
    </citation>
    <scope>NUCLEOTIDE SEQUENCE</scope>
</reference>
<proteinExistence type="predicted"/>
<protein>
    <submittedName>
        <fullName evidence="2">Uncharacterized protein</fullName>
    </submittedName>
</protein>
<dbReference type="EMBL" id="CAJOAY010003395">
    <property type="protein sequence ID" value="CAF4019638.1"/>
    <property type="molecule type" value="Genomic_DNA"/>
</dbReference>
<feature type="compositionally biased region" description="Pro residues" evidence="1">
    <location>
        <begin position="424"/>
        <end position="440"/>
    </location>
</feature>
<sequence length="582" mass="65276">MIKYLREKIIGHPAVFSRAGDIPIDDNISSMQRTNYQNSLNDIMSITTNSNDSTNTDRPISQVEKLIAAGGVGGINMVRRPVSSSSPIIIPKKPPRSNTSSQSSSSYTSVADQMSSLGESSIPNDDGVSIPTLPSACQQLEHSAARDRISVKNKRRQPIKQKLSTLRETDDNDIDLFSSKTEAISSTPEEEQSMFITTHVESKMPQPLVDLSDLDTVRARLRMSTRPRDRSADNILLTTNTNMNTNDILSNRPVIGPSSSSSHIQRSVSFKRPQEINENKLISRPIIKVKEKINTENDLSVIKPIEHKSPSIDKLSRKKIIDEHIESPSRSRSSSQEHIYDNLDVFKRTKINNNASSNEDEPSPTTHVKTRDHHIQSTRLRPLTMHISAAHDKQTANEFENVFNQFQKRGSVRKVRPNEEIIPEPSPLPETVAPPRPPSPVHTENEPIVPINKTIETSPIPQTPNRRKTVGGVYLPANNKVATNDNKPTPSWIEMAKQKQNKFQTVSNEKNHENDSEQQIPMEPTVTTRKQISSTDARSNRKSMFEQSTTLANTNLIERDSIRALKAGNPNRINNLIQFFDK</sequence>
<gene>
    <name evidence="2" type="ORF">OKA104_LOCUS30882</name>
</gene>
<feature type="compositionally biased region" description="Low complexity" evidence="1">
    <location>
        <begin position="85"/>
        <end position="109"/>
    </location>
</feature>
<feature type="region of interest" description="Disordered" evidence="1">
    <location>
        <begin position="352"/>
        <end position="376"/>
    </location>
</feature>
<evidence type="ECO:0000313" key="2">
    <source>
        <dbReference type="EMBL" id="CAF4019638.1"/>
    </source>
</evidence>
<name>A0A819Q6R7_9BILA</name>
<comment type="caution">
    <text evidence="2">The sequence shown here is derived from an EMBL/GenBank/DDBJ whole genome shotgun (WGS) entry which is preliminary data.</text>
</comment>
<evidence type="ECO:0000313" key="3">
    <source>
        <dbReference type="Proteomes" id="UP000663881"/>
    </source>
</evidence>
<feature type="compositionally biased region" description="Low complexity" evidence="1">
    <location>
        <begin position="247"/>
        <end position="268"/>
    </location>
</feature>